<dbReference type="PANTHER" id="PTHR22939">
    <property type="entry name" value="SERINE PROTEASE FAMILY S1C HTRA-RELATED"/>
    <property type="match status" value="1"/>
</dbReference>
<dbReference type="InterPro" id="IPR036034">
    <property type="entry name" value="PDZ_sf"/>
</dbReference>
<keyword evidence="12" id="KW-0346">Stress response</keyword>
<feature type="signal peptide" evidence="16">
    <location>
        <begin position="1"/>
        <end position="20"/>
    </location>
</feature>
<evidence type="ECO:0000256" key="9">
    <source>
        <dbReference type="ARBA" id="ARBA00022764"/>
    </source>
</evidence>
<keyword evidence="9" id="KW-0574">Periplasm</keyword>
<evidence type="ECO:0000256" key="13">
    <source>
        <dbReference type="ARBA" id="ARBA00032850"/>
    </source>
</evidence>
<dbReference type="STRING" id="83765.SAMN05660284_00587"/>
<evidence type="ECO:0000256" key="6">
    <source>
        <dbReference type="ARBA" id="ARBA00022670"/>
    </source>
</evidence>
<evidence type="ECO:0000256" key="12">
    <source>
        <dbReference type="ARBA" id="ARBA00023016"/>
    </source>
</evidence>
<comment type="subcellular location">
    <subcellularLocation>
        <location evidence="2">Periplasm</location>
    </subcellularLocation>
</comment>
<dbReference type="Pfam" id="PF13365">
    <property type="entry name" value="Trypsin_2"/>
    <property type="match status" value="1"/>
</dbReference>
<feature type="chain" id="PRO_5038945094" description="Probable periplasmic serine endoprotease DegP-like" evidence="16">
    <location>
        <begin position="21"/>
        <end position="467"/>
    </location>
</feature>
<evidence type="ECO:0000256" key="5">
    <source>
        <dbReference type="ARBA" id="ARBA00013958"/>
    </source>
</evidence>
<dbReference type="PROSITE" id="PS50106">
    <property type="entry name" value="PDZ"/>
    <property type="match status" value="2"/>
</dbReference>
<comment type="similarity">
    <text evidence="3">Belongs to the peptidase S1C family.</text>
</comment>
<feature type="binding site" evidence="15">
    <location>
        <position position="106"/>
    </location>
    <ligand>
        <name>substrate</name>
    </ligand>
</feature>
<dbReference type="SUPFAM" id="SSF50156">
    <property type="entry name" value="PDZ domain-like"/>
    <property type="match status" value="2"/>
</dbReference>
<protein>
    <recommendedName>
        <fullName evidence="5">Probable periplasmic serine endoprotease DegP-like</fullName>
        <ecNumber evidence="4">3.4.21.107</ecNumber>
    </recommendedName>
    <alternativeName>
        <fullName evidence="13">Protease Do</fullName>
    </alternativeName>
</protein>
<organism evidence="18 19">
    <name type="scientific">Formivibrio citricus</name>
    <dbReference type="NCBI Taxonomy" id="83765"/>
    <lineage>
        <taxon>Bacteria</taxon>
        <taxon>Pseudomonadati</taxon>
        <taxon>Pseudomonadota</taxon>
        <taxon>Betaproteobacteria</taxon>
        <taxon>Neisseriales</taxon>
        <taxon>Chitinibacteraceae</taxon>
        <taxon>Formivibrio</taxon>
    </lineage>
</organism>
<dbReference type="InterPro" id="IPR001940">
    <property type="entry name" value="Peptidase_S1C"/>
</dbReference>
<dbReference type="PRINTS" id="PR00834">
    <property type="entry name" value="PROTEASES2C"/>
</dbReference>
<evidence type="ECO:0000313" key="19">
    <source>
        <dbReference type="Proteomes" id="UP000242869"/>
    </source>
</evidence>
<evidence type="ECO:0000256" key="10">
    <source>
        <dbReference type="ARBA" id="ARBA00022801"/>
    </source>
</evidence>
<feature type="binding site" evidence="15">
    <location>
        <position position="136"/>
    </location>
    <ligand>
        <name>substrate</name>
    </ligand>
</feature>
<comment type="catalytic activity">
    <reaction evidence="1">
        <text>Acts on substrates that are at least partially unfolded. The cleavage site P1 residue is normally between a pair of hydrophobic residues, such as Val-|-Val.</text>
        <dbReference type="EC" id="3.4.21.107"/>
    </reaction>
</comment>
<evidence type="ECO:0000256" key="15">
    <source>
        <dbReference type="PIRSR" id="PIRSR611782-2"/>
    </source>
</evidence>
<dbReference type="FunFam" id="2.40.10.120:FF:000007">
    <property type="entry name" value="Periplasmic serine endoprotease DegP-like"/>
    <property type="match status" value="1"/>
</dbReference>
<keyword evidence="7 16" id="KW-0732">Signal</keyword>
<dbReference type="InterPro" id="IPR009003">
    <property type="entry name" value="Peptidase_S1_PA"/>
</dbReference>
<dbReference type="Pfam" id="PF13180">
    <property type="entry name" value="PDZ_2"/>
    <property type="match status" value="1"/>
</dbReference>
<keyword evidence="10" id="KW-0378">Hydrolase</keyword>
<dbReference type="PANTHER" id="PTHR22939:SF130">
    <property type="entry name" value="PERIPLASMIC SERINE ENDOPROTEASE DEGP-LIKE-RELATED"/>
    <property type="match status" value="1"/>
</dbReference>
<dbReference type="GO" id="GO:0004252">
    <property type="term" value="F:serine-type endopeptidase activity"/>
    <property type="evidence" value="ECO:0007669"/>
    <property type="project" value="InterPro"/>
</dbReference>
<dbReference type="Gene3D" id="2.30.42.10">
    <property type="match status" value="1"/>
</dbReference>
<feature type="domain" description="PDZ" evidence="17">
    <location>
        <begin position="368"/>
        <end position="455"/>
    </location>
</feature>
<feature type="binding site" evidence="15">
    <location>
        <begin position="207"/>
        <end position="209"/>
    </location>
    <ligand>
        <name>substrate</name>
    </ligand>
</feature>
<dbReference type="Gene3D" id="2.40.10.120">
    <property type="match status" value="1"/>
</dbReference>
<feature type="active site" description="Charge relay system" evidence="14">
    <location>
        <position position="106"/>
    </location>
</feature>
<evidence type="ECO:0000256" key="3">
    <source>
        <dbReference type="ARBA" id="ARBA00010541"/>
    </source>
</evidence>
<name>A0A1I4WGI2_9NEIS</name>
<dbReference type="RefSeq" id="WP_245747756.1">
    <property type="nucleotide sequence ID" value="NZ_FOVE01000003.1"/>
</dbReference>
<proteinExistence type="inferred from homology"/>
<evidence type="ECO:0000259" key="17">
    <source>
        <dbReference type="PROSITE" id="PS50106"/>
    </source>
</evidence>
<dbReference type="InterPro" id="IPR001478">
    <property type="entry name" value="PDZ"/>
</dbReference>
<evidence type="ECO:0000256" key="8">
    <source>
        <dbReference type="ARBA" id="ARBA00022737"/>
    </source>
</evidence>
<evidence type="ECO:0000313" key="18">
    <source>
        <dbReference type="EMBL" id="SFN12383.1"/>
    </source>
</evidence>
<dbReference type="GO" id="GO:0006508">
    <property type="term" value="P:proteolysis"/>
    <property type="evidence" value="ECO:0007669"/>
    <property type="project" value="UniProtKB-KW"/>
</dbReference>
<dbReference type="AlphaFoldDB" id="A0A1I4WGI2"/>
<dbReference type="Gene3D" id="2.30.42.60">
    <property type="match status" value="1"/>
</dbReference>
<sequence length="467" mass="49999">MKKWLLTKLMIFGLVSVAHAAPQTLPDFTRLVEREGKAVVNISTTSIVRETGSVAEFDDEITELFRRFGFAFPPGAKRGQPREHQTHSLGSGFIVERDGFVLTNAHVVANATEITVKLADKRTFKAQVVGSDPRTDVALLKIDAKGLPKVNVGDVGKLKVGEWVVAIGAPFGLEHSVTAGIVSAKGRNLPDENYVPFIQTDAAINPGNSGGPLFNMNGEVVGVNSQIYSRSGGYMGLSFAIPIDVALQVAQELKSTGRVQRARMGVTIQDVSEALAKGFGLVKAFGALVSSVEKSGPADKGGIKAGDIILKFNDQTVTVSADLPRMVAAAKPGSRAKVEIWRDKETITLSLTLGELEKMDKKSARRALKDKQQEENGRFGLVVSELNEHQKKELGVSFGLLVQEATGASAQAGLQHGDVIAGIHSREVTSFSQFRQALASLKTGESIPLRVIRSGQPLFLILTAPAQ</sequence>
<keyword evidence="8" id="KW-0677">Repeat</keyword>
<dbReference type="InterPro" id="IPR011782">
    <property type="entry name" value="Pept_S1C_Do"/>
</dbReference>
<evidence type="ECO:0000256" key="16">
    <source>
        <dbReference type="SAM" id="SignalP"/>
    </source>
</evidence>
<evidence type="ECO:0000256" key="7">
    <source>
        <dbReference type="ARBA" id="ARBA00022729"/>
    </source>
</evidence>
<evidence type="ECO:0000256" key="4">
    <source>
        <dbReference type="ARBA" id="ARBA00013035"/>
    </source>
</evidence>
<evidence type="ECO:0000256" key="1">
    <source>
        <dbReference type="ARBA" id="ARBA00001772"/>
    </source>
</evidence>
<feature type="domain" description="PDZ" evidence="17">
    <location>
        <begin position="248"/>
        <end position="317"/>
    </location>
</feature>
<dbReference type="SMART" id="SM00228">
    <property type="entry name" value="PDZ"/>
    <property type="match status" value="2"/>
</dbReference>
<evidence type="ECO:0000256" key="2">
    <source>
        <dbReference type="ARBA" id="ARBA00004418"/>
    </source>
</evidence>
<feature type="active site" description="Charge relay system" evidence="14">
    <location>
        <position position="136"/>
    </location>
</feature>
<feature type="active site" description="Charge relay system" evidence="14">
    <location>
        <position position="209"/>
    </location>
</feature>
<keyword evidence="11" id="KW-0720">Serine protease</keyword>
<dbReference type="CDD" id="cd10839">
    <property type="entry name" value="cpPDZ1_DegP-like"/>
    <property type="match status" value="1"/>
</dbReference>
<dbReference type="NCBIfam" id="TIGR02037">
    <property type="entry name" value="degP_htrA_DO"/>
    <property type="match status" value="1"/>
</dbReference>
<dbReference type="EC" id="3.4.21.107" evidence="4"/>
<dbReference type="EMBL" id="FOVE01000003">
    <property type="protein sequence ID" value="SFN12383.1"/>
    <property type="molecule type" value="Genomic_DNA"/>
</dbReference>
<evidence type="ECO:0000256" key="14">
    <source>
        <dbReference type="PIRSR" id="PIRSR611782-1"/>
    </source>
</evidence>
<dbReference type="GO" id="GO:0042597">
    <property type="term" value="C:periplasmic space"/>
    <property type="evidence" value="ECO:0007669"/>
    <property type="project" value="UniProtKB-SubCell"/>
</dbReference>
<keyword evidence="6 18" id="KW-0645">Protease</keyword>
<accession>A0A1I4WGI2</accession>
<dbReference type="SUPFAM" id="SSF50494">
    <property type="entry name" value="Trypsin-like serine proteases"/>
    <property type="match status" value="1"/>
</dbReference>
<keyword evidence="19" id="KW-1185">Reference proteome</keyword>
<gene>
    <name evidence="18" type="ORF">SAMN05660284_00587</name>
</gene>
<reference evidence="19" key="1">
    <citation type="submission" date="2016-10" db="EMBL/GenBank/DDBJ databases">
        <authorList>
            <person name="Varghese N."/>
            <person name="Submissions S."/>
        </authorList>
    </citation>
    <scope>NUCLEOTIDE SEQUENCE [LARGE SCALE GENOMIC DNA]</scope>
    <source>
        <strain evidence="19">DSM 6150</strain>
    </source>
</reference>
<dbReference type="Proteomes" id="UP000242869">
    <property type="component" value="Unassembled WGS sequence"/>
</dbReference>
<evidence type="ECO:0000256" key="11">
    <source>
        <dbReference type="ARBA" id="ARBA00022825"/>
    </source>
</evidence>